<comment type="caution">
    <text evidence="1">The sequence shown here is derived from an EMBL/GenBank/DDBJ whole genome shotgun (WGS) entry which is preliminary data.</text>
</comment>
<proteinExistence type="predicted"/>
<keyword evidence="2" id="KW-1185">Reference proteome</keyword>
<organism evidence="1 2">
    <name type="scientific">Hymenobacter fastidiosus</name>
    <dbReference type="NCBI Taxonomy" id="486264"/>
    <lineage>
        <taxon>Bacteria</taxon>
        <taxon>Pseudomonadati</taxon>
        <taxon>Bacteroidota</taxon>
        <taxon>Cytophagia</taxon>
        <taxon>Cytophagales</taxon>
        <taxon>Hymenobacteraceae</taxon>
        <taxon>Hymenobacter</taxon>
    </lineage>
</organism>
<dbReference type="EMBL" id="BAABDJ010000007">
    <property type="protein sequence ID" value="GAA4003607.1"/>
    <property type="molecule type" value="Genomic_DNA"/>
</dbReference>
<evidence type="ECO:0008006" key="3">
    <source>
        <dbReference type="Google" id="ProtNLM"/>
    </source>
</evidence>
<sequence>MSERDRTNGSVILLTLPFIPHMKASALLVSSAMLLGLAACDTAKQQQDSGTNATVSTISGSTAAAMEKNGLRLTPFTDSPKMPEALMQLKSPAAGSATASGSVAFDYDVSNFQLSKMTGGVHAGEMATAEKGQHIHNIVDNEPYTAHYTTEFTKPIADGQHVVLSFLSRSYHESLKHRGAYDLRVVTVGNAAAAKPLNADLTAPHMFYSRPKDTYSGADAKKVMLDFFLVNTTLSPDGNKVRATINGTEFMIDQWAPYMMEGLPAGQNTVKLELVDANGTMIPGPFNSVTRTFTLQP</sequence>
<evidence type="ECO:0000313" key="1">
    <source>
        <dbReference type="EMBL" id="GAA4003607.1"/>
    </source>
</evidence>
<accession>A0ABP7RXE3</accession>
<reference evidence="2" key="1">
    <citation type="journal article" date="2019" name="Int. J. Syst. Evol. Microbiol.">
        <title>The Global Catalogue of Microorganisms (GCM) 10K type strain sequencing project: providing services to taxonomists for standard genome sequencing and annotation.</title>
        <authorList>
            <consortium name="The Broad Institute Genomics Platform"/>
            <consortium name="The Broad Institute Genome Sequencing Center for Infectious Disease"/>
            <person name="Wu L."/>
            <person name="Ma J."/>
        </authorList>
    </citation>
    <scope>NUCLEOTIDE SEQUENCE [LARGE SCALE GENOMIC DNA]</scope>
    <source>
        <strain evidence="2">JCM 17224</strain>
    </source>
</reference>
<protein>
    <recommendedName>
        <fullName evidence="3">Phosphopeptide-binding protein</fullName>
    </recommendedName>
</protein>
<dbReference type="Proteomes" id="UP001500567">
    <property type="component" value="Unassembled WGS sequence"/>
</dbReference>
<evidence type="ECO:0000313" key="2">
    <source>
        <dbReference type="Proteomes" id="UP001500567"/>
    </source>
</evidence>
<gene>
    <name evidence="1" type="ORF">GCM10022408_14000</name>
</gene>
<name>A0ABP7RXE3_9BACT</name>